<dbReference type="InterPro" id="IPR024072">
    <property type="entry name" value="DHFR-like_dom_sf"/>
</dbReference>
<dbReference type="GO" id="GO:0046452">
    <property type="term" value="P:dihydrofolate metabolic process"/>
    <property type="evidence" value="ECO:0007669"/>
    <property type="project" value="TreeGrafter"/>
</dbReference>
<evidence type="ECO:0000256" key="1">
    <source>
        <dbReference type="ARBA" id="ARBA00004903"/>
    </source>
</evidence>
<protein>
    <recommendedName>
        <fullName evidence="3">Dihydrofolate reductase</fullName>
        <ecNumber evidence="2">1.5.1.3</ecNumber>
    </recommendedName>
</protein>
<organism evidence="9 10">
    <name type="scientific">Metschnikowia aff. pulcherrima</name>
    <dbReference type="NCBI Taxonomy" id="2163413"/>
    <lineage>
        <taxon>Eukaryota</taxon>
        <taxon>Fungi</taxon>
        <taxon>Dikarya</taxon>
        <taxon>Ascomycota</taxon>
        <taxon>Saccharomycotina</taxon>
        <taxon>Pichiomycetes</taxon>
        <taxon>Metschnikowiaceae</taxon>
        <taxon>Metschnikowia</taxon>
    </lineage>
</organism>
<comment type="similarity">
    <text evidence="7">Belongs to the dihydrofolate reductase family.</text>
</comment>
<sequence>MVANDQKYEFRDAPQASNFESLPFMMKSTPSVSLIVAALQPLFGIGAKGKLPWRLKQEMKYFRDVTSKSREGHVNAVIMGRKTWESIPAKFRPLPNRLNVVLSRSYQNQSENGVFYFNSMDSALQLIQKPDFSHDNHKIDKIFVIGGAQIYNSFIADSRVNNLLITEVNYHGSEAETPIFDTFLDWDLAEWEKKSASDLQQFVGVEFAPGTVSEGDYKYEYTMWERKKQRN</sequence>
<dbReference type="GO" id="GO:0004146">
    <property type="term" value="F:dihydrofolate reductase activity"/>
    <property type="evidence" value="ECO:0007669"/>
    <property type="project" value="UniProtKB-EC"/>
</dbReference>
<dbReference type="AlphaFoldDB" id="A0A4P6XTX2"/>
<comment type="pathway">
    <text evidence="1">Cofactor biosynthesis; tetrahydrofolate biosynthesis; 5,6,7,8-tetrahydrofolate from 7,8-dihydrofolate: step 1/1.</text>
</comment>
<reference evidence="10" key="1">
    <citation type="submission" date="2019-03" db="EMBL/GenBank/DDBJ databases">
        <title>Snf2 controls pulcherriminic acid biosynthesis and connects pigmentation and antifungal activity of the yeast Metschnikowia pulcherrima.</title>
        <authorList>
            <person name="Gore-Lloyd D."/>
            <person name="Sumann I."/>
            <person name="Brachmann A.O."/>
            <person name="Schneeberger K."/>
            <person name="Ortiz-Merino R.A."/>
            <person name="Moreno-Beltran M."/>
            <person name="Schlaefli M."/>
            <person name="Kirner P."/>
            <person name="Santos Kron A."/>
            <person name="Wolfe K.H."/>
            <person name="Piel J."/>
            <person name="Ahrens C.H."/>
            <person name="Henk D."/>
            <person name="Freimoser F.M."/>
        </authorList>
    </citation>
    <scope>NUCLEOTIDE SEQUENCE [LARGE SCALE GENOMIC DNA]</scope>
    <source>
        <strain evidence="10">APC 1.2</strain>
    </source>
</reference>
<dbReference type="PROSITE" id="PS00075">
    <property type="entry name" value="DHFR_1"/>
    <property type="match status" value="1"/>
</dbReference>
<dbReference type="UniPathway" id="UPA00077">
    <property type="reaction ID" value="UER00158"/>
</dbReference>
<dbReference type="InterPro" id="IPR017925">
    <property type="entry name" value="DHFR_CS"/>
</dbReference>
<dbReference type="GO" id="GO:0046655">
    <property type="term" value="P:folic acid metabolic process"/>
    <property type="evidence" value="ECO:0007669"/>
    <property type="project" value="TreeGrafter"/>
</dbReference>
<evidence type="ECO:0000259" key="8">
    <source>
        <dbReference type="PROSITE" id="PS51330"/>
    </source>
</evidence>
<keyword evidence="10" id="KW-1185">Reference proteome</keyword>
<dbReference type="Gene3D" id="3.40.430.10">
    <property type="entry name" value="Dihydrofolate Reductase, subunit A"/>
    <property type="match status" value="1"/>
</dbReference>
<dbReference type="PANTHER" id="PTHR48069">
    <property type="entry name" value="DIHYDROFOLATE REDUCTASE"/>
    <property type="match status" value="1"/>
</dbReference>
<dbReference type="GO" id="GO:0050661">
    <property type="term" value="F:NADP binding"/>
    <property type="evidence" value="ECO:0007669"/>
    <property type="project" value="InterPro"/>
</dbReference>
<evidence type="ECO:0000256" key="7">
    <source>
        <dbReference type="RuleBase" id="RU004474"/>
    </source>
</evidence>
<dbReference type="GO" id="GO:0006730">
    <property type="term" value="P:one-carbon metabolic process"/>
    <property type="evidence" value="ECO:0007669"/>
    <property type="project" value="UniProtKB-KW"/>
</dbReference>
<gene>
    <name evidence="9" type="primary">MPUL0G00510</name>
    <name evidence="9" type="ORF">METSCH_G00510</name>
</gene>
<dbReference type="CDD" id="cd00209">
    <property type="entry name" value="DHFR"/>
    <property type="match status" value="1"/>
</dbReference>
<evidence type="ECO:0000256" key="4">
    <source>
        <dbReference type="ARBA" id="ARBA00022563"/>
    </source>
</evidence>
<proteinExistence type="inferred from homology"/>
<dbReference type="InterPro" id="IPR012259">
    <property type="entry name" value="DHFR"/>
</dbReference>
<keyword evidence="4" id="KW-0554">One-carbon metabolism</keyword>
<keyword evidence="6" id="KW-0560">Oxidoreductase</keyword>
<evidence type="ECO:0000256" key="6">
    <source>
        <dbReference type="ARBA" id="ARBA00023002"/>
    </source>
</evidence>
<accession>A0A4P6XTX2</accession>
<dbReference type="PANTHER" id="PTHR48069:SF3">
    <property type="entry name" value="DIHYDROFOLATE REDUCTASE"/>
    <property type="match status" value="1"/>
</dbReference>
<dbReference type="InterPro" id="IPR001796">
    <property type="entry name" value="DHFR_dom"/>
</dbReference>
<dbReference type="EMBL" id="CP034462">
    <property type="protein sequence ID" value="QBM91010.1"/>
    <property type="molecule type" value="Genomic_DNA"/>
</dbReference>
<evidence type="ECO:0000313" key="10">
    <source>
        <dbReference type="Proteomes" id="UP000292447"/>
    </source>
</evidence>
<keyword evidence="5" id="KW-0521">NADP</keyword>
<dbReference type="STRING" id="2163413.A0A4P6XTX2"/>
<evidence type="ECO:0000256" key="5">
    <source>
        <dbReference type="ARBA" id="ARBA00022857"/>
    </source>
</evidence>
<dbReference type="PRINTS" id="PR00070">
    <property type="entry name" value="DHFR"/>
</dbReference>
<dbReference type="GO" id="GO:0005739">
    <property type="term" value="C:mitochondrion"/>
    <property type="evidence" value="ECO:0007669"/>
    <property type="project" value="TreeGrafter"/>
</dbReference>
<dbReference type="EC" id="1.5.1.3" evidence="2"/>
<dbReference type="PROSITE" id="PS51330">
    <property type="entry name" value="DHFR_2"/>
    <property type="match status" value="1"/>
</dbReference>
<dbReference type="SUPFAM" id="SSF53597">
    <property type="entry name" value="Dihydrofolate reductase-like"/>
    <property type="match status" value="1"/>
</dbReference>
<evidence type="ECO:0000256" key="2">
    <source>
        <dbReference type="ARBA" id="ARBA00012856"/>
    </source>
</evidence>
<feature type="domain" description="DHFR" evidence="8">
    <location>
        <begin position="31"/>
        <end position="226"/>
    </location>
</feature>
<dbReference type="Pfam" id="PF00186">
    <property type="entry name" value="DHFR_1"/>
    <property type="match status" value="1"/>
</dbReference>
<dbReference type="Proteomes" id="UP000292447">
    <property type="component" value="Chromosome VII"/>
</dbReference>
<evidence type="ECO:0000313" key="9">
    <source>
        <dbReference type="EMBL" id="QBM91010.1"/>
    </source>
</evidence>
<dbReference type="GO" id="GO:0046654">
    <property type="term" value="P:tetrahydrofolate biosynthetic process"/>
    <property type="evidence" value="ECO:0007669"/>
    <property type="project" value="UniProtKB-UniPathway"/>
</dbReference>
<name>A0A4P6XTX2_9ASCO</name>
<evidence type="ECO:0000256" key="3">
    <source>
        <dbReference type="ARBA" id="ARBA00018886"/>
    </source>
</evidence>